<feature type="compositionally biased region" description="Low complexity" evidence="1">
    <location>
        <begin position="91"/>
        <end position="106"/>
    </location>
</feature>
<proteinExistence type="predicted"/>
<feature type="region of interest" description="Disordered" evidence="1">
    <location>
        <begin position="91"/>
        <end position="128"/>
    </location>
</feature>
<keyword evidence="3" id="KW-1185">Reference proteome</keyword>
<comment type="caution">
    <text evidence="2">The sequence shown here is derived from an EMBL/GenBank/DDBJ whole genome shotgun (WGS) entry which is preliminary data.</text>
</comment>
<evidence type="ECO:0000256" key="1">
    <source>
        <dbReference type="SAM" id="MobiDB-lite"/>
    </source>
</evidence>
<organism evidence="2 3">
    <name type="scientific">Aphanomyces invadans</name>
    <dbReference type="NCBI Taxonomy" id="157072"/>
    <lineage>
        <taxon>Eukaryota</taxon>
        <taxon>Sar</taxon>
        <taxon>Stramenopiles</taxon>
        <taxon>Oomycota</taxon>
        <taxon>Saprolegniomycetes</taxon>
        <taxon>Saprolegniales</taxon>
        <taxon>Verrucalvaceae</taxon>
        <taxon>Aphanomyces</taxon>
    </lineage>
</organism>
<feature type="region of interest" description="Disordered" evidence="1">
    <location>
        <begin position="257"/>
        <end position="278"/>
    </location>
</feature>
<protein>
    <submittedName>
        <fullName evidence="2">Uncharacterized protein</fullName>
    </submittedName>
</protein>
<dbReference type="AlphaFoldDB" id="A0A418AM87"/>
<evidence type="ECO:0000313" key="2">
    <source>
        <dbReference type="EMBL" id="RHY25961.1"/>
    </source>
</evidence>
<evidence type="ECO:0000313" key="3">
    <source>
        <dbReference type="Proteomes" id="UP000285060"/>
    </source>
</evidence>
<dbReference type="EMBL" id="QUSY01001125">
    <property type="protein sequence ID" value="RHY25961.1"/>
    <property type="molecule type" value="Genomic_DNA"/>
</dbReference>
<name>A0A418AM87_9STRA</name>
<feature type="region of interest" description="Disordered" evidence="1">
    <location>
        <begin position="134"/>
        <end position="153"/>
    </location>
</feature>
<gene>
    <name evidence="2" type="ORF">DYB32_007985</name>
</gene>
<accession>A0A418AM87</accession>
<dbReference type="VEuPathDB" id="FungiDB:H310_04646"/>
<reference evidence="2 3" key="1">
    <citation type="submission" date="2018-08" db="EMBL/GenBank/DDBJ databases">
        <title>Aphanomyces genome sequencing and annotation.</title>
        <authorList>
            <person name="Minardi D."/>
            <person name="Oidtmann B."/>
            <person name="Van Der Giezen M."/>
            <person name="Studholme D.J."/>
        </authorList>
    </citation>
    <scope>NUCLEOTIDE SEQUENCE [LARGE SCALE GENOMIC DNA]</scope>
    <source>
        <strain evidence="2 3">NJM0002</strain>
    </source>
</reference>
<sequence>MHAPSPLTSERAVAEAAVAKAIQFACAKQTVAPRTPPPCILRATDITAAVQTSTTRPKHSVLAAAFVQQVVVAARQSVLDKSAPNAPIALSATALPSSPPSKALLPCEDKSDDVHAQPTSRTSHGVELLSLCREDGPSSSRQKRSAPSAGQPSLSSAVSLFEATDGTPDAFHTHVPNLITQLALYPVASNAPPNTPRQLKPKKQVLPPVVATPALSHRTKVAAEVYLAGSSDSIVVAKPHHVARHVPLEPLVFKGGRHKRFLHDPSKPTNSPRRKKLEQQYGALEPKRSVPHVPIHACAPSQVSGFCRQCLLVGDMCKLADCRDHNYFRPHKPTHHDPHHPGP</sequence>
<dbReference type="Proteomes" id="UP000285060">
    <property type="component" value="Unassembled WGS sequence"/>
</dbReference>